<dbReference type="Proteomes" id="UP000297445">
    <property type="component" value="Unassembled WGS sequence"/>
</dbReference>
<protein>
    <submittedName>
        <fullName evidence="1">Uncharacterized protein</fullName>
    </submittedName>
</protein>
<name>A0A5E9PHT1_9GAMM</name>
<gene>
    <name evidence="1" type="ORF">E2R16_11030</name>
</gene>
<dbReference type="RefSeq" id="WP_134262810.1">
    <property type="nucleotide sequence ID" value="NZ_JADWOK010000034.1"/>
</dbReference>
<evidence type="ECO:0000313" key="1">
    <source>
        <dbReference type="EMBL" id="TEU27003.1"/>
    </source>
</evidence>
<reference evidence="1 2" key="1">
    <citation type="submission" date="2019-03" db="EMBL/GenBank/DDBJ databases">
        <title>Draft genome sequence of an environmental Acinetobacter seifertii from Brazil.</title>
        <authorList>
            <person name="Furlan J.P.R."/>
            <person name="Stehling E.G."/>
        </authorList>
    </citation>
    <scope>NUCLEOTIDE SEQUENCE [LARGE SCALE GENOMIC DNA]</scope>
    <source>
        <strain evidence="1 2">SAb133</strain>
    </source>
</reference>
<dbReference type="EMBL" id="SNSA01000005">
    <property type="protein sequence ID" value="TEU27003.1"/>
    <property type="molecule type" value="Genomic_DNA"/>
</dbReference>
<dbReference type="AlphaFoldDB" id="A0A5E9PHT1"/>
<organism evidence="1 2">
    <name type="scientific">Acinetobacter seifertii</name>
    <dbReference type="NCBI Taxonomy" id="1530123"/>
    <lineage>
        <taxon>Bacteria</taxon>
        <taxon>Pseudomonadati</taxon>
        <taxon>Pseudomonadota</taxon>
        <taxon>Gammaproteobacteria</taxon>
        <taxon>Moraxellales</taxon>
        <taxon>Moraxellaceae</taxon>
        <taxon>Acinetobacter</taxon>
        <taxon>Acinetobacter calcoaceticus/baumannii complex</taxon>
    </lineage>
</organism>
<accession>A0A5E9PHT1</accession>
<comment type="caution">
    <text evidence="1">The sequence shown here is derived from an EMBL/GenBank/DDBJ whole genome shotgun (WGS) entry which is preliminary data.</text>
</comment>
<proteinExistence type="predicted"/>
<evidence type="ECO:0000313" key="2">
    <source>
        <dbReference type="Proteomes" id="UP000297445"/>
    </source>
</evidence>
<sequence length="66" mass="7882">MFLKSLIFLGKNMPIPMNPHEQADFDQFEEDREEQIEQIMIEKECSKEEAEAIWEKEYAEAKSQDD</sequence>